<evidence type="ECO:0000313" key="1">
    <source>
        <dbReference type="EMBL" id="JAH41916.1"/>
    </source>
</evidence>
<name>A0A0E9SKS8_ANGAN</name>
<organism evidence="1">
    <name type="scientific">Anguilla anguilla</name>
    <name type="common">European freshwater eel</name>
    <name type="synonym">Muraena anguilla</name>
    <dbReference type="NCBI Taxonomy" id="7936"/>
    <lineage>
        <taxon>Eukaryota</taxon>
        <taxon>Metazoa</taxon>
        <taxon>Chordata</taxon>
        <taxon>Craniata</taxon>
        <taxon>Vertebrata</taxon>
        <taxon>Euteleostomi</taxon>
        <taxon>Actinopterygii</taxon>
        <taxon>Neopterygii</taxon>
        <taxon>Teleostei</taxon>
        <taxon>Anguilliformes</taxon>
        <taxon>Anguillidae</taxon>
        <taxon>Anguilla</taxon>
    </lineage>
</organism>
<protein>
    <submittedName>
        <fullName evidence="1">Uncharacterized protein</fullName>
    </submittedName>
</protein>
<reference evidence="1" key="1">
    <citation type="submission" date="2014-11" db="EMBL/GenBank/DDBJ databases">
        <authorList>
            <person name="Amaro Gonzalez C."/>
        </authorList>
    </citation>
    <scope>NUCLEOTIDE SEQUENCE</scope>
</reference>
<dbReference type="AlphaFoldDB" id="A0A0E9SKS8"/>
<accession>A0A0E9SKS8</accession>
<proteinExistence type="predicted"/>
<reference evidence="1" key="2">
    <citation type="journal article" date="2015" name="Fish Shellfish Immunol.">
        <title>Early steps in the European eel (Anguilla anguilla)-Vibrio vulnificus interaction in the gills: Role of the RtxA13 toxin.</title>
        <authorList>
            <person name="Callol A."/>
            <person name="Pajuelo D."/>
            <person name="Ebbesson L."/>
            <person name="Teles M."/>
            <person name="MacKenzie S."/>
            <person name="Amaro C."/>
        </authorList>
    </citation>
    <scope>NUCLEOTIDE SEQUENCE</scope>
</reference>
<dbReference type="EMBL" id="GBXM01066661">
    <property type="protein sequence ID" value="JAH41916.1"/>
    <property type="molecule type" value="Transcribed_RNA"/>
</dbReference>
<sequence length="21" mass="2706">MYSARQRSPNKMHFSFFFFYN</sequence>